<keyword evidence="2" id="KW-1185">Reference proteome</keyword>
<name>A0A0M3KHR9_ANISI</name>
<protein>
    <submittedName>
        <fullName evidence="1 3">Uncharacterized protein</fullName>
    </submittedName>
</protein>
<reference evidence="1 2" key="2">
    <citation type="submission" date="2018-11" db="EMBL/GenBank/DDBJ databases">
        <authorList>
            <consortium name="Pathogen Informatics"/>
        </authorList>
    </citation>
    <scope>NUCLEOTIDE SEQUENCE [LARGE SCALE GENOMIC DNA]</scope>
</reference>
<dbReference type="WBParaSite" id="ASIM_0002053401-mRNA-1">
    <property type="protein sequence ID" value="ASIM_0002053401-mRNA-1"/>
    <property type="gene ID" value="ASIM_0002053401"/>
</dbReference>
<evidence type="ECO:0000313" key="2">
    <source>
        <dbReference type="Proteomes" id="UP000267096"/>
    </source>
</evidence>
<proteinExistence type="predicted"/>
<evidence type="ECO:0000313" key="1">
    <source>
        <dbReference type="EMBL" id="VDK73036.1"/>
    </source>
</evidence>
<dbReference type="Proteomes" id="UP000267096">
    <property type="component" value="Unassembled WGS sequence"/>
</dbReference>
<accession>A0A0M3KHR9</accession>
<sequence length="70" mass="7916">MIVAKVHPNNIRRRFIIQLAVLCIDILSWDDSDDAAGSKDPSEYSENLNSVRLIVEMKLRPQLSLLVPPT</sequence>
<evidence type="ECO:0000313" key="3">
    <source>
        <dbReference type="WBParaSite" id="ASIM_0002053401-mRNA-1"/>
    </source>
</evidence>
<organism evidence="3">
    <name type="scientific">Anisakis simplex</name>
    <name type="common">Herring worm</name>
    <dbReference type="NCBI Taxonomy" id="6269"/>
    <lineage>
        <taxon>Eukaryota</taxon>
        <taxon>Metazoa</taxon>
        <taxon>Ecdysozoa</taxon>
        <taxon>Nematoda</taxon>
        <taxon>Chromadorea</taxon>
        <taxon>Rhabditida</taxon>
        <taxon>Spirurina</taxon>
        <taxon>Ascaridomorpha</taxon>
        <taxon>Ascaridoidea</taxon>
        <taxon>Anisakidae</taxon>
        <taxon>Anisakis</taxon>
        <taxon>Anisakis simplex complex</taxon>
    </lineage>
</organism>
<gene>
    <name evidence="1" type="ORF">ASIM_LOCUS19916</name>
</gene>
<reference evidence="3" key="1">
    <citation type="submission" date="2017-02" db="UniProtKB">
        <authorList>
            <consortium name="WormBaseParasite"/>
        </authorList>
    </citation>
    <scope>IDENTIFICATION</scope>
</reference>
<dbReference type="EMBL" id="UYRR01038257">
    <property type="protein sequence ID" value="VDK73036.1"/>
    <property type="molecule type" value="Genomic_DNA"/>
</dbReference>
<dbReference type="AlphaFoldDB" id="A0A0M3KHR9"/>